<feature type="transmembrane region" description="Helical" evidence="3">
    <location>
        <begin position="179"/>
        <end position="208"/>
    </location>
</feature>
<keyword evidence="3" id="KW-0472">Membrane</keyword>
<feature type="transmembrane region" description="Helical" evidence="3">
    <location>
        <begin position="125"/>
        <end position="143"/>
    </location>
</feature>
<dbReference type="PANTHER" id="PTHR44227:SF3">
    <property type="entry name" value="PROTEIN O-MANNOSYL-TRANSFERASE TMTC4"/>
    <property type="match status" value="1"/>
</dbReference>
<organism evidence="4 7">
    <name type="scientific">Parabacteroides merdae</name>
    <dbReference type="NCBI Taxonomy" id="46503"/>
    <lineage>
        <taxon>Bacteria</taxon>
        <taxon>Pseudomonadati</taxon>
        <taxon>Bacteroidota</taxon>
        <taxon>Bacteroidia</taxon>
        <taxon>Bacteroidales</taxon>
        <taxon>Tannerellaceae</taxon>
        <taxon>Parabacteroides</taxon>
    </lineage>
</organism>
<keyword evidence="3" id="KW-1133">Transmembrane helix</keyword>
<feature type="transmembrane region" description="Helical" evidence="3">
    <location>
        <begin position="351"/>
        <end position="371"/>
    </location>
</feature>
<keyword evidence="2" id="KW-0802">TPR repeat</keyword>
<dbReference type="Proteomes" id="UP000283732">
    <property type="component" value="Unassembled WGS sequence"/>
</dbReference>
<dbReference type="RefSeq" id="WP_122291169.1">
    <property type="nucleotide sequence ID" value="NZ_JBCOLY010000073.1"/>
</dbReference>
<feature type="transmembrane region" description="Helical" evidence="3">
    <location>
        <begin position="380"/>
        <end position="399"/>
    </location>
</feature>
<evidence type="ECO:0000256" key="1">
    <source>
        <dbReference type="ARBA" id="ARBA00022737"/>
    </source>
</evidence>
<evidence type="ECO:0008006" key="8">
    <source>
        <dbReference type="Google" id="ProtNLM"/>
    </source>
</evidence>
<evidence type="ECO:0000256" key="3">
    <source>
        <dbReference type="SAM" id="Phobius"/>
    </source>
</evidence>
<evidence type="ECO:0000313" key="6">
    <source>
        <dbReference type="Proteomes" id="UP000283732"/>
    </source>
</evidence>
<feature type="transmembrane region" description="Helical" evidence="3">
    <location>
        <begin position="220"/>
        <end position="247"/>
    </location>
</feature>
<keyword evidence="1" id="KW-0677">Repeat</keyword>
<evidence type="ECO:0000256" key="2">
    <source>
        <dbReference type="ARBA" id="ARBA00022803"/>
    </source>
</evidence>
<evidence type="ECO:0000313" key="5">
    <source>
        <dbReference type="EMBL" id="RHH77341.1"/>
    </source>
</evidence>
<accession>A0A3R5ZS97</accession>
<dbReference type="EMBL" id="QRKC01000004">
    <property type="protein sequence ID" value="RHH77341.1"/>
    <property type="molecule type" value="Genomic_DNA"/>
</dbReference>
<comment type="caution">
    <text evidence="4">The sequence shown here is derived from an EMBL/GenBank/DDBJ whole genome shotgun (WGS) entry which is preliminary data.</text>
</comment>
<dbReference type="EMBL" id="QSEF01000009">
    <property type="protein sequence ID" value="RGZ48929.1"/>
    <property type="molecule type" value="Genomic_DNA"/>
</dbReference>
<feature type="transmembrane region" description="Helical" evidence="3">
    <location>
        <begin position="259"/>
        <end position="277"/>
    </location>
</feature>
<feature type="transmembrane region" description="Helical" evidence="3">
    <location>
        <begin position="84"/>
        <end position="105"/>
    </location>
</feature>
<evidence type="ECO:0000313" key="7">
    <source>
        <dbReference type="Proteomes" id="UP000285173"/>
    </source>
</evidence>
<protein>
    <recommendedName>
        <fullName evidence="8">Glycosyltransferase RgtA/B/C/D-like domain-containing protein</fullName>
    </recommendedName>
</protein>
<gene>
    <name evidence="5" type="ORF">DW191_11450</name>
    <name evidence="4" type="ORF">DW986_08230</name>
</gene>
<sequence>MKKTKWLCFVFFITVAFIVYYPILSNQLLDFWDDQWVVMNFYTDAGVSWQNLWLILTTYYHGQYAPFNEYLYLFLHEAFGYNAFYFHLASLLLHIANVFLVYLVLKKILALAVCKNELMNRYLPCTTAFVFLITTVNVESVAWMSASKILVYAFFYLLATLSLLRYIESGGSKKRYIGWTYLFFVSSFLGKEQAVTFPVFALLLYWFLGYDLKSKKVWVTLVPFFLLSLCFGYITMLSQLAVGGGALSSEATYPFWQRLIYGCYTFCEYFFKCLFPVKLSYLYPFPSVVGDDLPGWLYFYPVFIVLFIFFFWKYVWKDKMLMFGVSMFAIHIAVTLHIIPLSRFVVVADRYAYLSSVGVAFLLVYILTVLYEKIDRRERLALKAIFVSYLLYLGIYTNLRSRVWYDTDTLKMEMRELLRSRDDFEKTEGY</sequence>
<feature type="transmembrane region" description="Helical" evidence="3">
    <location>
        <begin position="321"/>
        <end position="339"/>
    </location>
</feature>
<proteinExistence type="predicted"/>
<evidence type="ECO:0000313" key="4">
    <source>
        <dbReference type="EMBL" id="RGZ48929.1"/>
    </source>
</evidence>
<keyword evidence="3" id="KW-0812">Transmembrane</keyword>
<name>A0A3R5ZS97_9BACT</name>
<feature type="transmembrane region" description="Helical" evidence="3">
    <location>
        <begin position="149"/>
        <end position="167"/>
    </location>
</feature>
<dbReference type="Proteomes" id="UP000285173">
    <property type="component" value="Unassembled WGS sequence"/>
</dbReference>
<dbReference type="InterPro" id="IPR052346">
    <property type="entry name" value="O-mannosyl-transferase_TMTC"/>
</dbReference>
<feature type="transmembrane region" description="Helical" evidence="3">
    <location>
        <begin position="297"/>
        <end position="314"/>
    </location>
</feature>
<feature type="transmembrane region" description="Helical" evidence="3">
    <location>
        <begin position="7"/>
        <end position="24"/>
    </location>
</feature>
<reference evidence="6 7" key="1">
    <citation type="submission" date="2018-08" db="EMBL/GenBank/DDBJ databases">
        <title>A genome reference for cultivated species of the human gut microbiota.</title>
        <authorList>
            <person name="Zou Y."/>
            <person name="Xue W."/>
            <person name="Luo G."/>
        </authorList>
    </citation>
    <scope>NUCLEOTIDE SEQUENCE [LARGE SCALE GENOMIC DNA]</scope>
    <source>
        <strain evidence="5 6">AM16-50</strain>
        <strain evidence="4 7">AM50-15</strain>
    </source>
</reference>
<dbReference type="PANTHER" id="PTHR44227">
    <property type="match status" value="1"/>
</dbReference>
<dbReference type="AlphaFoldDB" id="A0A3R5ZS97"/>